<feature type="transmembrane region" description="Helical" evidence="1">
    <location>
        <begin position="132"/>
        <end position="155"/>
    </location>
</feature>
<dbReference type="InterPro" id="IPR045338">
    <property type="entry name" value="DUF6535"/>
</dbReference>
<keyword evidence="1" id="KW-0472">Membrane</keyword>
<keyword evidence="4" id="KW-1185">Reference proteome</keyword>
<feature type="transmembrane region" description="Helical" evidence="1">
    <location>
        <begin position="266"/>
        <end position="285"/>
    </location>
</feature>
<sequence>MQKSTEDQTTTFKPWRSGDPHYYDVPRKGDPWEEAFKLVQKFDEEMCRGWREEIDTLLVFAGLFSAAVTAFTVESYRWLQEDPGEKSSRILAQILFQLGNLGPNGTSKIEPTSIPLESTPFSVSTSAIRINVFWFTSLTLGLTAVLIGIMCKQWLREYQRYENLSPKDAFPVRQMRYEGLLNWHTPKILSALPLLLQAALVLFFGGLLDLLWHLNSIVASVVTAVVGMALTVAIFTTALPFLQYLFHFSGLRSSNEPDSQCAFKSPQSWAFYLLGTWIVGIYGRIRMRLFGGTAMNYLQMALWLPDPNWVKYDVRWQARGRYVERGISWFDKTFAQNLDAVYSIYHCLESLDLDIAAGSVSRIIKEAWSPIVPLAGMILPTFQYFQNSDIHDDKTKLVTRDLILTSYLVIHHRADVNLSLQCIESCSRILNSDGSVGAKISSSIILEVLNVVLVRAPLSEELFAQLSGSLISLFAHDRITNTDISTFWGIFNNVLRHYPGPSAGPEISRPAYALLDYVGQWLQRSMDSEPSLEEKHYRVMRCSRGISGTYWSLRAESGLDQIKKLPEFATAELLVRHIDETLASMGGANSVLSPWGAGAWGLAKDEFLDYVP</sequence>
<feature type="transmembrane region" description="Helical" evidence="1">
    <location>
        <begin position="218"/>
        <end position="246"/>
    </location>
</feature>
<keyword evidence="1" id="KW-0812">Transmembrane</keyword>
<gene>
    <name evidence="3" type="ORF">BDZ94DRAFT_1210492</name>
</gene>
<keyword evidence="1" id="KW-1133">Transmembrane helix</keyword>
<feature type="transmembrane region" description="Helical" evidence="1">
    <location>
        <begin position="188"/>
        <end position="211"/>
    </location>
</feature>
<dbReference type="AlphaFoldDB" id="A0A9P6CPF8"/>
<dbReference type="EMBL" id="MU150235">
    <property type="protein sequence ID" value="KAF9467949.1"/>
    <property type="molecule type" value="Genomic_DNA"/>
</dbReference>
<reference evidence="3" key="1">
    <citation type="submission" date="2020-11" db="EMBL/GenBank/DDBJ databases">
        <authorList>
            <consortium name="DOE Joint Genome Institute"/>
            <person name="Ahrendt S."/>
            <person name="Riley R."/>
            <person name="Andreopoulos W."/>
            <person name="Labutti K."/>
            <person name="Pangilinan J."/>
            <person name="Ruiz-Duenas F.J."/>
            <person name="Barrasa J.M."/>
            <person name="Sanchez-Garcia M."/>
            <person name="Camarero S."/>
            <person name="Miyauchi S."/>
            <person name="Serrano A."/>
            <person name="Linde D."/>
            <person name="Babiker R."/>
            <person name="Drula E."/>
            <person name="Ayuso-Fernandez I."/>
            <person name="Pacheco R."/>
            <person name="Padilla G."/>
            <person name="Ferreira P."/>
            <person name="Barriuso J."/>
            <person name="Kellner H."/>
            <person name="Castanera R."/>
            <person name="Alfaro M."/>
            <person name="Ramirez L."/>
            <person name="Pisabarro A.G."/>
            <person name="Kuo A."/>
            <person name="Tritt A."/>
            <person name="Lipzen A."/>
            <person name="He G."/>
            <person name="Yan M."/>
            <person name="Ng V."/>
            <person name="Cullen D."/>
            <person name="Martin F."/>
            <person name="Rosso M.-N."/>
            <person name="Henrissat B."/>
            <person name="Hibbett D."/>
            <person name="Martinez A.T."/>
            <person name="Grigoriev I.V."/>
        </authorList>
    </citation>
    <scope>NUCLEOTIDE SEQUENCE</scope>
    <source>
        <strain evidence="3">CBS 247.69</strain>
    </source>
</reference>
<comment type="caution">
    <text evidence="3">The sequence shown here is derived from an EMBL/GenBank/DDBJ whole genome shotgun (WGS) entry which is preliminary data.</text>
</comment>
<feature type="domain" description="DUF6535" evidence="2">
    <location>
        <begin position="32"/>
        <end position="213"/>
    </location>
</feature>
<proteinExistence type="predicted"/>
<evidence type="ECO:0000313" key="3">
    <source>
        <dbReference type="EMBL" id="KAF9467949.1"/>
    </source>
</evidence>
<protein>
    <recommendedName>
        <fullName evidence="2">DUF6535 domain-containing protein</fullName>
    </recommendedName>
</protein>
<dbReference type="OrthoDB" id="3235960at2759"/>
<organism evidence="3 4">
    <name type="scientific">Collybia nuda</name>
    <dbReference type="NCBI Taxonomy" id="64659"/>
    <lineage>
        <taxon>Eukaryota</taxon>
        <taxon>Fungi</taxon>
        <taxon>Dikarya</taxon>
        <taxon>Basidiomycota</taxon>
        <taxon>Agaricomycotina</taxon>
        <taxon>Agaricomycetes</taxon>
        <taxon>Agaricomycetidae</taxon>
        <taxon>Agaricales</taxon>
        <taxon>Tricholomatineae</taxon>
        <taxon>Clitocybaceae</taxon>
        <taxon>Collybia</taxon>
    </lineage>
</organism>
<evidence type="ECO:0000259" key="2">
    <source>
        <dbReference type="Pfam" id="PF20153"/>
    </source>
</evidence>
<accession>A0A9P6CPF8</accession>
<evidence type="ECO:0000313" key="4">
    <source>
        <dbReference type="Proteomes" id="UP000807353"/>
    </source>
</evidence>
<feature type="transmembrane region" description="Helical" evidence="1">
    <location>
        <begin position="58"/>
        <end position="79"/>
    </location>
</feature>
<name>A0A9P6CPF8_9AGAR</name>
<evidence type="ECO:0000256" key="1">
    <source>
        <dbReference type="SAM" id="Phobius"/>
    </source>
</evidence>
<dbReference type="Pfam" id="PF20153">
    <property type="entry name" value="DUF6535"/>
    <property type="match status" value="1"/>
</dbReference>
<dbReference type="Proteomes" id="UP000807353">
    <property type="component" value="Unassembled WGS sequence"/>
</dbReference>